<dbReference type="InterPro" id="IPR036291">
    <property type="entry name" value="NAD(P)-bd_dom_sf"/>
</dbReference>
<dbReference type="Gene3D" id="3.40.50.720">
    <property type="entry name" value="NAD(P)-binding Rossmann-like Domain"/>
    <property type="match status" value="1"/>
</dbReference>
<dbReference type="InterPro" id="IPR057326">
    <property type="entry name" value="KR_dom"/>
</dbReference>
<dbReference type="PRINTS" id="PR00081">
    <property type="entry name" value="GDHRDH"/>
</dbReference>
<dbReference type="Pfam" id="PF00106">
    <property type="entry name" value="adh_short"/>
    <property type="match status" value="1"/>
</dbReference>
<dbReference type="SMART" id="SM00822">
    <property type="entry name" value="PKS_KR"/>
    <property type="match status" value="1"/>
</dbReference>
<dbReference type="PANTHER" id="PTHR44196:SF1">
    <property type="entry name" value="DEHYDROGENASE_REDUCTASE SDR FAMILY MEMBER 7B"/>
    <property type="match status" value="1"/>
</dbReference>
<evidence type="ECO:0000256" key="2">
    <source>
        <dbReference type="ARBA" id="ARBA00023002"/>
    </source>
</evidence>
<dbReference type="KEGG" id="rgu:A4W93_08330"/>
<evidence type="ECO:0000313" key="5">
    <source>
        <dbReference type="Proteomes" id="UP000193427"/>
    </source>
</evidence>
<accession>A0A1W6L701</accession>
<dbReference type="InterPro" id="IPR002347">
    <property type="entry name" value="SDR_fam"/>
</dbReference>
<dbReference type="GO" id="GO:0016491">
    <property type="term" value="F:oxidoreductase activity"/>
    <property type="evidence" value="ECO:0007669"/>
    <property type="project" value="UniProtKB-KW"/>
</dbReference>
<proteinExistence type="inferred from homology"/>
<dbReference type="RefSeq" id="WP_157782136.1">
    <property type="nucleotide sequence ID" value="NZ_BSPR01000008.1"/>
</dbReference>
<evidence type="ECO:0000256" key="1">
    <source>
        <dbReference type="ARBA" id="ARBA00006484"/>
    </source>
</evidence>
<reference evidence="4 5" key="1">
    <citation type="submission" date="2016-04" db="EMBL/GenBank/DDBJ databases">
        <title>Complete genome sequence of natural rubber-degrading, novel Gram-negative bacterium, Rhizobacter gummiphilus strain NS21.</title>
        <authorList>
            <person name="Tabata M."/>
            <person name="Kasai D."/>
            <person name="Fukuda M."/>
        </authorList>
    </citation>
    <scope>NUCLEOTIDE SEQUENCE [LARGE SCALE GENOMIC DNA]</scope>
    <source>
        <strain evidence="4 5">NS21</strain>
    </source>
</reference>
<evidence type="ECO:0000259" key="3">
    <source>
        <dbReference type="SMART" id="SM00822"/>
    </source>
</evidence>
<dbReference type="PANTHER" id="PTHR44196">
    <property type="entry name" value="DEHYDROGENASE/REDUCTASE SDR FAMILY MEMBER 7B"/>
    <property type="match status" value="1"/>
</dbReference>
<keyword evidence="2" id="KW-0560">Oxidoreductase</keyword>
<dbReference type="EMBL" id="CP015118">
    <property type="protein sequence ID" value="ARN19918.1"/>
    <property type="molecule type" value="Genomic_DNA"/>
</dbReference>
<evidence type="ECO:0000313" key="4">
    <source>
        <dbReference type="EMBL" id="ARN19918.1"/>
    </source>
</evidence>
<dbReference type="OrthoDB" id="9810734at2"/>
<gene>
    <name evidence="4" type="ORF">A4W93_08330</name>
</gene>
<dbReference type="SUPFAM" id="SSF51735">
    <property type="entry name" value="NAD(P)-binding Rossmann-fold domains"/>
    <property type="match status" value="1"/>
</dbReference>
<comment type="similarity">
    <text evidence="1">Belongs to the short-chain dehydrogenases/reductases (SDR) family.</text>
</comment>
<organism evidence="4 5">
    <name type="scientific">Piscinibacter gummiphilus</name>
    <dbReference type="NCBI Taxonomy" id="946333"/>
    <lineage>
        <taxon>Bacteria</taxon>
        <taxon>Pseudomonadati</taxon>
        <taxon>Pseudomonadota</taxon>
        <taxon>Betaproteobacteria</taxon>
        <taxon>Burkholderiales</taxon>
        <taxon>Sphaerotilaceae</taxon>
        <taxon>Piscinibacter</taxon>
    </lineage>
</organism>
<dbReference type="Proteomes" id="UP000193427">
    <property type="component" value="Chromosome"/>
</dbReference>
<dbReference type="STRING" id="946333.A4W93_08330"/>
<dbReference type="AlphaFoldDB" id="A0A1W6L701"/>
<dbReference type="GO" id="GO:0016020">
    <property type="term" value="C:membrane"/>
    <property type="evidence" value="ECO:0007669"/>
    <property type="project" value="TreeGrafter"/>
</dbReference>
<sequence>MTNRILPYPWPCCLVTGATSGIGLQLVRQLAEAGVEVVALGRDIARLEALSSRSAHLTVVQADLLDLDAIPALAARLVAAHPRLAGVVLNAGVQHDVRFDAEGYGPRQVRDEVAVNLTAPMLLAQALLPHLATQPHATIACMTSVLAQSPKPRAAVYSATKAGFARFADALRLQLEPGPVRAVELVVPLVDTPMTAGRPGAKLPAEAAAAAILAGLRSGRPVVRVGKARAAAWLHRFAPWILARVMRAS</sequence>
<name>A0A1W6L701_9BURK</name>
<protein>
    <recommendedName>
        <fullName evidence="3">Ketoreductase domain-containing protein</fullName>
    </recommendedName>
</protein>
<feature type="domain" description="Ketoreductase" evidence="3">
    <location>
        <begin position="11"/>
        <end position="196"/>
    </location>
</feature>
<keyword evidence="5" id="KW-1185">Reference proteome</keyword>